<dbReference type="EMBL" id="HBII01007945">
    <property type="protein sequence ID" value="CAE0344572.1"/>
    <property type="molecule type" value="Transcribed_RNA"/>
</dbReference>
<reference evidence="2" key="1">
    <citation type="submission" date="2021-01" db="EMBL/GenBank/DDBJ databases">
        <authorList>
            <person name="Corre E."/>
            <person name="Pelletier E."/>
            <person name="Niang G."/>
            <person name="Scheremetjew M."/>
            <person name="Finn R."/>
            <person name="Kale V."/>
            <person name="Holt S."/>
            <person name="Cochrane G."/>
            <person name="Meng A."/>
            <person name="Brown T."/>
            <person name="Cohen L."/>
        </authorList>
    </citation>
    <scope>NUCLEOTIDE SEQUENCE</scope>
    <source>
        <strain evidence="2">FSP1.4</strain>
    </source>
</reference>
<dbReference type="AlphaFoldDB" id="A0A7S3J360"/>
<evidence type="ECO:0000313" key="2">
    <source>
        <dbReference type="EMBL" id="CAE0344572.1"/>
    </source>
</evidence>
<feature type="compositionally biased region" description="Basic and acidic residues" evidence="1">
    <location>
        <begin position="147"/>
        <end position="158"/>
    </location>
</feature>
<protein>
    <submittedName>
        <fullName evidence="2">Uncharacterized protein</fullName>
    </submittedName>
</protein>
<organism evidence="2">
    <name type="scientific">Euplotes harpa</name>
    <dbReference type="NCBI Taxonomy" id="151035"/>
    <lineage>
        <taxon>Eukaryota</taxon>
        <taxon>Sar</taxon>
        <taxon>Alveolata</taxon>
        <taxon>Ciliophora</taxon>
        <taxon>Intramacronucleata</taxon>
        <taxon>Spirotrichea</taxon>
        <taxon>Hypotrichia</taxon>
        <taxon>Euplotida</taxon>
        <taxon>Euplotidae</taxon>
        <taxon>Euplotes</taxon>
    </lineage>
</organism>
<accession>A0A7S3J360</accession>
<sequence>MNGVDNEENKKQAVTRIAEEINSEVLIPETLEGNIIQGSNPLQIAKDTNTKHISRVINMILDIEHNSDDNSFFIKSVKRKMRWWVGEFIDNLKPHFQNHLRDVLLMIRSNFERVISNLDEGVRLLSGQFTDTIMQTITSSYTEYVKDKKREDEAEARESGITLEELYKQRRESENSSKMDVDPAVNEEPKIEEEKVHPVTGERVAPVKTTTATPAKPQKGAPEAQRQTSEPQIEERDPEIRKLLEDMDEDQSMLVVDPPKRRPVSRTYRALDGYFDMNLESGASITELTRPRTTLKDSLKNNLKKALKDAGFSGETVSQIMKDKDVSDEFVDHYKEILKAEIKDKKNDPNYVPGRFPELDRLYQ</sequence>
<proteinExistence type="predicted"/>
<name>A0A7S3J360_9SPIT</name>
<feature type="region of interest" description="Disordered" evidence="1">
    <location>
        <begin position="147"/>
        <end position="238"/>
    </location>
</feature>
<feature type="compositionally biased region" description="Low complexity" evidence="1">
    <location>
        <begin position="206"/>
        <end position="222"/>
    </location>
</feature>
<gene>
    <name evidence="2" type="ORF">EHAR0213_LOCUS3481</name>
</gene>
<feature type="compositionally biased region" description="Basic and acidic residues" evidence="1">
    <location>
        <begin position="165"/>
        <end position="197"/>
    </location>
</feature>
<evidence type="ECO:0000256" key="1">
    <source>
        <dbReference type="SAM" id="MobiDB-lite"/>
    </source>
</evidence>